<dbReference type="InterPro" id="IPR036641">
    <property type="entry name" value="HPT_dom_sf"/>
</dbReference>
<dbReference type="Pfam" id="PF01627">
    <property type="entry name" value="Hpt"/>
    <property type="match status" value="1"/>
</dbReference>
<dbReference type="PROSITE" id="PS50109">
    <property type="entry name" value="HIS_KIN"/>
    <property type="match status" value="1"/>
</dbReference>
<dbReference type="InterPro" id="IPR004358">
    <property type="entry name" value="Sig_transdc_His_kin-like_C"/>
</dbReference>
<dbReference type="SMART" id="SM00091">
    <property type="entry name" value="PAS"/>
    <property type="match status" value="2"/>
</dbReference>
<dbReference type="Pfam" id="PF03707">
    <property type="entry name" value="MHYT"/>
    <property type="match status" value="3"/>
</dbReference>
<dbReference type="EC" id="2.7.13.3" evidence="3"/>
<dbReference type="CDD" id="cd16922">
    <property type="entry name" value="HATPase_EvgS-ArcB-TorS-like"/>
    <property type="match status" value="1"/>
</dbReference>
<evidence type="ECO:0000256" key="10">
    <source>
        <dbReference type="ARBA" id="ARBA00022840"/>
    </source>
</evidence>
<accession>I8UEJ6</accession>
<keyword evidence="6 15" id="KW-0597">Phosphoprotein</keyword>
<keyword evidence="4" id="KW-1003">Cell membrane</keyword>
<dbReference type="eggNOG" id="COG3300">
    <property type="taxonomic scope" value="Bacteria"/>
</dbReference>
<feature type="domain" description="Histidine kinase" evidence="17">
    <location>
        <begin position="538"/>
        <end position="754"/>
    </location>
</feature>
<name>I8UEJ6_9ALTE</name>
<dbReference type="PROSITE" id="PS50894">
    <property type="entry name" value="HPT"/>
    <property type="match status" value="1"/>
</dbReference>
<dbReference type="InterPro" id="IPR035965">
    <property type="entry name" value="PAS-like_dom_sf"/>
</dbReference>
<feature type="modified residue" description="4-aspartylphosphate" evidence="15">
    <location>
        <position position="820"/>
    </location>
</feature>
<dbReference type="GO" id="GO:0000155">
    <property type="term" value="F:phosphorelay sensor kinase activity"/>
    <property type="evidence" value="ECO:0007669"/>
    <property type="project" value="InterPro"/>
</dbReference>
<dbReference type="SUPFAM" id="SSF55874">
    <property type="entry name" value="ATPase domain of HSP90 chaperone/DNA topoisomerase II/histidine kinase"/>
    <property type="match status" value="1"/>
</dbReference>
<dbReference type="SMART" id="SM00086">
    <property type="entry name" value="PAC"/>
    <property type="match status" value="2"/>
</dbReference>
<proteinExistence type="predicted"/>
<dbReference type="Gene3D" id="3.30.565.10">
    <property type="entry name" value="Histidine kinase-like ATPase, C-terminal domain"/>
    <property type="match status" value="1"/>
</dbReference>
<dbReference type="SUPFAM" id="SSF55785">
    <property type="entry name" value="PYP-like sensor domain (PAS domain)"/>
    <property type="match status" value="2"/>
</dbReference>
<dbReference type="PRINTS" id="PR00344">
    <property type="entry name" value="BCTRLSENSOR"/>
</dbReference>
<dbReference type="InterPro" id="IPR000700">
    <property type="entry name" value="PAS-assoc_C"/>
</dbReference>
<dbReference type="SMART" id="SM00448">
    <property type="entry name" value="REC"/>
    <property type="match status" value="1"/>
</dbReference>
<dbReference type="PANTHER" id="PTHR43047:SF64">
    <property type="entry name" value="HISTIDINE KINASE CONTAINING CHEY-HOMOLOGOUS RECEIVER DOMAIN AND PAS DOMAIN-RELATED"/>
    <property type="match status" value="1"/>
</dbReference>
<dbReference type="PROSITE" id="PS50112">
    <property type="entry name" value="PAS"/>
    <property type="match status" value="1"/>
</dbReference>
<dbReference type="Pfam" id="PF00512">
    <property type="entry name" value="HisKA"/>
    <property type="match status" value="1"/>
</dbReference>
<keyword evidence="7" id="KW-0808">Transferase</keyword>
<dbReference type="Proteomes" id="UP000035062">
    <property type="component" value="Unassembled WGS sequence"/>
</dbReference>
<evidence type="ECO:0000256" key="2">
    <source>
        <dbReference type="ARBA" id="ARBA00004429"/>
    </source>
</evidence>
<evidence type="ECO:0000259" key="18">
    <source>
        <dbReference type="PROSITE" id="PS50110"/>
    </source>
</evidence>
<feature type="transmembrane region" description="Helical" evidence="16">
    <location>
        <begin position="232"/>
        <end position="253"/>
    </location>
</feature>
<evidence type="ECO:0000256" key="4">
    <source>
        <dbReference type="ARBA" id="ARBA00022475"/>
    </source>
</evidence>
<keyword evidence="12" id="KW-0902">Two-component regulatory system</keyword>
<gene>
    <name evidence="23" type="ORF">AGRI_01095</name>
</gene>
<feature type="transmembrane region" description="Helical" evidence="16">
    <location>
        <begin position="189"/>
        <end position="212"/>
    </location>
</feature>
<dbReference type="STRING" id="1195246.AGRI_01095"/>
<keyword evidence="9" id="KW-0418">Kinase</keyword>
<dbReference type="EMBL" id="AKKU01000001">
    <property type="protein sequence ID" value="EIW90423.1"/>
    <property type="molecule type" value="Genomic_DNA"/>
</dbReference>
<evidence type="ECO:0000256" key="5">
    <source>
        <dbReference type="ARBA" id="ARBA00022519"/>
    </source>
</evidence>
<dbReference type="InterPro" id="IPR005467">
    <property type="entry name" value="His_kinase_dom"/>
</dbReference>
<dbReference type="Pfam" id="PF00989">
    <property type="entry name" value="PAS"/>
    <property type="match status" value="1"/>
</dbReference>
<dbReference type="InterPro" id="IPR013655">
    <property type="entry name" value="PAS_fold_3"/>
</dbReference>
<dbReference type="InterPro" id="IPR000014">
    <property type="entry name" value="PAS"/>
</dbReference>
<protein>
    <recommendedName>
        <fullName evidence="3">histidine kinase</fullName>
        <ecNumber evidence="3">2.7.13.3</ecNumber>
    </recommendedName>
</protein>
<feature type="domain" description="HPt" evidence="21">
    <location>
        <begin position="923"/>
        <end position="1016"/>
    </location>
</feature>
<comment type="catalytic activity">
    <reaction evidence="1">
        <text>ATP + protein L-histidine = ADP + protein N-phospho-L-histidine.</text>
        <dbReference type="EC" id="2.7.13.3"/>
    </reaction>
</comment>
<evidence type="ECO:0000256" key="15">
    <source>
        <dbReference type="PROSITE-ProRule" id="PRU00169"/>
    </source>
</evidence>
<dbReference type="GO" id="GO:0005886">
    <property type="term" value="C:plasma membrane"/>
    <property type="evidence" value="ECO:0007669"/>
    <property type="project" value="UniProtKB-SubCell"/>
</dbReference>
<feature type="domain" description="Response regulatory" evidence="18">
    <location>
        <begin position="771"/>
        <end position="890"/>
    </location>
</feature>
<evidence type="ECO:0000256" key="9">
    <source>
        <dbReference type="ARBA" id="ARBA00022777"/>
    </source>
</evidence>
<dbReference type="Pfam" id="PF00072">
    <property type="entry name" value="Response_reg"/>
    <property type="match status" value="1"/>
</dbReference>
<evidence type="ECO:0000256" key="8">
    <source>
        <dbReference type="ARBA" id="ARBA00022692"/>
    </source>
</evidence>
<dbReference type="PROSITE" id="PS50113">
    <property type="entry name" value="PAC"/>
    <property type="match status" value="1"/>
</dbReference>
<dbReference type="PANTHER" id="PTHR43047">
    <property type="entry name" value="TWO-COMPONENT HISTIDINE PROTEIN KINASE"/>
    <property type="match status" value="1"/>
</dbReference>
<dbReference type="PATRIC" id="fig|1195246.3.peg.222"/>
<dbReference type="InterPro" id="IPR011006">
    <property type="entry name" value="CheY-like_superfamily"/>
</dbReference>
<feature type="transmembrane region" description="Helical" evidence="16">
    <location>
        <begin position="56"/>
        <end position="82"/>
    </location>
</feature>
<dbReference type="InterPro" id="IPR001789">
    <property type="entry name" value="Sig_transdc_resp-reg_receiver"/>
</dbReference>
<evidence type="ECO:0000259" key="19">
    <source>
        <dbReference type="PROSITE" id="PS50112"/>
    </source>
</evidence>
<dbReference type="PROSITE" id="PS50110">
    <property type="entry name" value="RESPONSE_REGULATORY"/>
    <property type="match status" value="1"/>
</dbReference>
<evidence type="ECO:0000259" key="20">
    <source>
        <dbReference type="PROSITE" id="PS50113"/>
    </source>
</evidence>
<feature type="modified residue" description="Phosphohistidine" evidence="14">
    <location>
        <position position="962"/>
    </location>
</feature>
<feature type="domain" description="PAS" evidence="19">
    <location>
        <begin position="266"/>
        <end position="336"/>
    </location>
</feature>
<keyword evidence="5" id="KW-0997">Cell inner membrane</keyword>
<dbReference type="SUPFAM" id="SSF47226">
    <property type="entry name" value="Histidine-containing phosphotransfer domain, HPT domain"/>
    <property type="match status" value="1"/>
</dbReference>
<dbReference type="AlphaFoldDB" id="I8UEJ6"/>
<reference evidence="23 24" key="1">
    <citation type="journal article" date="2012" name="J. Bacteriol.">
        <title>Genome Sequence of Pectin-Degrading Alishewanella agri, Isolated from Landfill Soil.</title>
        <authorList>
            <person name="Kim J."/>
            <person name="Jung J."/>
            <person name="Sung J.S."/>
            <person name="Chun J."/>
            <person name="Park W."/>
        </authorList>
    </citation>
    <scope>NUCLEOTIDE SEQUENCE [LARGE SCALE GENOMIC DNA]</scope>
    <source>
        <strain evidence="23 24">BL06</strain>
    </source>
</reference>
<evidence type="ECO:0000256" key="3">
    <source>
        <dbReference type="ARBA" id="ARBA00012438"/>
    </source>
</evidence>
<dbReference type="RefSeq" id="WP_008983195.1">
    <property type="nucleotide sequence ID" value="NZ_AKKU01000001.1"/>
</dbReference>
<dbReference type="InterPro" id="IPR003661">
    <property type="entry name" value="HisK_dim/P_dom"/>
</dbReference>
<evidence type="ECO:0000313" key="23">
    <source>
        <dbReference type="EMBL" id="EIW90423.1"/>
    </source>
</evidence>
<feature type="transmembrane region" description="Helical" evidence="16">
    <location>
        <begin position="155"/>
        <end position="177"/>
    </location>
</feature>
<dbReference type="Gene3D" id="1.20.120.160">
    <property type="entry name" value="HPT domain"/>
    <property type="match status" value="1"/>
</dbReference>
<evidence type="ECO:0000256" key="1">
    <source>
        <dbReference type="ARBA" id="ARBA00000085"/>
    </source>
</evidence>
<dbReference type="Gene3D" id="3.40.50.2300">
    <property type="match status" value="1"/>
</dbReference>
<dbReference type="eggNOG" id="COG2205">
    <property type="taxonomic scope" value="Bacteria"/>
</dbReference>
<dbReference type="SMART" id="SM00388">
    <property type="entry name" value="HisKA"/>
    <property type="match status" value="1"/>
</dbReference>
<dbReference type="SMART" id="SM00387">
    <property type="entry name" value="HATPase_c"/>
    <property type="match status" value="1"/>
</dbReference>
<dbReference type="CDD" id="cd00082">
    <property type="entry name" value="HisKA"/>
    <property type="match status" value="1"/>
</dbReference>
<dbReference type="InterPro" id="IPR036890">
    <property type="entry name" value="HATPase_C_sf"/>
</dbReference>
<dbReference type="Pfam" id="PF02518">
    <property type="entry name" value="HATPase_c"/>
    <property type="match status" value="1"/>
</dbReference>
<evidence type="ECO:0000256" key="12">
    <source>
        <dbReference type="ARBA" id="ARBA00023012"/>
    </source>
</evidence>
<dbReference type="InterPro" id="IPR003594">
    <property type="entry name" value="HATPase_dom"/>
</dbReference>
<dbReference type="Gene3D" id="3.30.450.20">
    <property type="entry name" value="PAS domain"/>
    <property type="match status" value="2"/>
</dbReference>
<keyword evidence="8 16" id="KW-0812">Transmembrane</keyword>
<dbReference type="CDD" id="cd17546">
    <property type="entry name" value="REC_hyHK_CKI1_RcsC-like"/>
    <property type="match status" value="1"/>
</dbReference>
<keyword evidence="10" id="KW-0067">ATP-binding</keyword>
<dbReference type="InterPro" id="IPR008207">
    <property type="entry name" value="Sig_transdc_His_kin_Hpt_dom"/>
</dbReference>
<feature type="transmembrane region" description="Helical" evidence="16">
    <location>
        <begin position="118"/>
        <end position="135"/>
    </location>
</feature>
<dbReference type="SUPFAM" id="SSF47384">
    <property type="entry name" value="Homodimeric domain of signal transducing histidine kinase"/>
    <property type="match status" value="1"/>
</dbReference>
<comment type="subcellular location">
    <subcellularLocation>
        <location evidence="2">Cell inner membrane</location>
        <topology evidence="2">Multi-pass membrane protein</topology>
    </subcellularLocation>
</comment>
<dbReference type="FunFam" id="3.30.565.10:FF:000078">
    <property type="entry name" value="Two-component sensor histidine kinase"/>
    <property type="match status" value="1"/>
</dbReference>
<keyword evidence="24" id="KW-1185">Reference proteome</keyword>
<dbReference type="CDD" id="cd00130">
    <property type="entry name" value="PAS"/>
    <property type="match status" value="2"/>
</dbReference>
<dbReference type="InterPro" id="IPR036097">
    <property type="entry name" value="HisK_dim/P_sf"/>
</dbReference>
<evidence type="ECO:0000256" key="16">
    <source>
        <dbReference type="PROSITE-ProRule" id="PRU00244"/>
    </source>
</evidence>
<keyword evidence="11 16" id="KW-1133">Transmembrane helix</keyword>
<evidence type="ECO:0000259" key="17">
    <source>
        <dbReference type="PROSITE" id="PS50109"/>
    </source>
</evidence>
<keyword evidence="10" id="KW-0547">Nucleotide-binding</keyword>
<feature type="domain" description="MHYT" evidence="22">
    <location>
        <begin position="19"/>
        <end position="215"/>
    </location>
</feature>
<dbReference type="Pfam" id="PF08447">
    <property type="entry name" value="PAS_3"/>
    <property type="match status" value="1"/>
</dbReference>
<evidence type="ECO:0000256" key="7">
    <source>
        <dbReference type="ARBA" id="ARBA00022679"/>
    </source>
</evidence>
<evidence type="ECO:0000313" key="24">
    <source>
        <dbReference type="Proteomes" id="UP000035062"/>
    </source>
</evidence>
<dbReference type="InterPro" id="IPR001610">
    <property type="entry name" value="PAC"/>
</dbReference>
<sequence>MITELFRIPADSIFLDGSYNLALVLLSLLIAILSSAAALVSVELSRQNPLRWQQQLGLLAGSISLGIGIWSMHFIGMLAFRLCTPVDYAANITLLSLLPSVLASWVALNLLQREQIKALQLISGGVLVGAGIGAMHYSGMAAMQMAVQLRYDPGYFALSIVVAIIMATLALWIRFGVRSWQNRLPSWQLNLLSGIVMGLAISAMHYTGMLAARFVAPVGFTAVVEVANSQQMALIVTSVSVLVTLLVLLLQAVMKFYHAKHSSENSAARLSAIMDTALDAILTVDQSGHIVDYNKAASLLFRCSEHSLAGRHFSTLVPPEIAADYQAILAQSQSTSSSGLLGTERKLSILTDDGEPRPVRLALNRTELNGQRLYVACLSDISAQLKAEQSLQLSEQKFRSLIQNIPGAAYRCLPDQYWSMLFISDAVESLCGYPAHDFLLPTPRLSWADLILDEDNTLVNAISHDSSFQLEYRIRHRDGSVRWMLEHGDALRDEQGNLIALDGFIMDITERREMEEQLRLAKQQAEQAAEVKTTFLANMSHEIRTPLNAVIGFTELLRENPNTSEAPRYLATVQQSAKSLLVLLNDILDSAKLEKGKLELEQTDFNLTELLDNVVSTLWVEARNKQIELKLILDPKLKPYYFGAADRLRQVLLNLLGNAIKFTERGTVTMEVSTSANGVQIAIRDTGIGIAPERLSRIFDPFTQADASMSRRFGGTGLGTTISKQLVELMGGALTASSVPGEGSCFTVSLPLTAGKASTQISSPQQLPPLQLIIADDIEQNLDLLTAILERDQHQVRRARNGAEVLQLLTEQTPDLVLMDIQMPVMDGLTACKQRRANEQQQGLAKVPIIALTASALAEDREAVFAAGMDGFATKPIDISLLFAEIARVLQLPLSPRAATPAAASVPSQLLDSDHGSALWGSEAAHRRELQRFAAGPLQHLCEDLLTAESEQNFSRLLQQSHAYKGICGNLALPALSTACGNLEHVLQQQQPQLIQPRLRQLCEVASQTRKAISALQSDIEPATAEVPTQSLATLLQVLDQQLQNFGYQDALLAQLAPFATGRWHLAVSAIVQHTEDFDFNNARKQIATLLPQLREQDD</sequence>
<evidence type="ECO:0000256" key="13">
    <source>
        <dbReference type="ARBA" id="ARBA00023136"/>
    </source>
</evidence>
<dbReference type="NCBIfam" id="TIGR00229">
    <property type="entry name" value="sensory_box"/>
    <property type="match status" value="2"/>
</dbReference>
<feature type="transmembrane region" description="Helical" evidence="16">
    <location>
        <begin position="20"/>
        <end position="44"/>
    </location>
</feature>
<dbReference type="PROSITE" id="PS50924">
    <property type="entry name" value="MHYT"/>
    <property type="match status" value="1"/>
</dbReference>
<evidence type="ECO:0000256" key="14">
    <source>
        <dbReference type="PROSITE-ProRule" id="PRU00110"/>
    </source>
</evidence>
<evidence type="ECO:0000256" key="6">
    <source>
        <dbReference type="ARBA" id="ARBA00022553"/>
    </source>
</evidence>
<dbReference type="Gene3D" id="1.10.287.130">
    <property type="match status" value="1"/>
</dbReference>
<keyword evidence="13 16" id="KW-0472">Membrane</keyword>
<dbReference type="InterPro" id="IPR013767">
    <property type="entry name" value="PAS_fold"/>
</dbReference>
<evidence type="ECO:0000256" key="11">
    <source>
        <dbReference type="ARBA" id="ARBA00022989"/>
    </source>
</evidence>
<dbReference type="InterPro" id="IPR005330">
    <property type="entry name" value="MHYT_dom"/>
</dbReference>
<evidence type="ECO:0000259" key="22">
    <source>
        <dbReference type="PROSITE" id="PS50924"/>
    </source>
</evidence>
<organism evidence="23 24">
    <name type="scientific">Alishewanella agri BL06</name>
    <dbReference type="NCBI Taxonomy" id="1195246"/>
    <lineage>
        <taxon>Bacteria</taxon>
        <taxon>Pseudomonadati</taxon>
        <taxon>Pseudomonadota</taxon>
        <taxon>Gammaproteobacteria</taxon>
        <taxon>Alteromonadales</taxon>
        <taxon>Alteromonadaceae</taxon>
        <taxon>Alishewanella</taxon>
    </lineage>
</organism>
<comment type="caution">
    <text evidence="23">The sequence shown here is derived from an EMBL/GenBank/DDBJ whole genome shotgun (WGS) entry which is preliminary data.</text>
</comment>
<dbReference type="SUPFAM" id="SSF52172">
    <property type="entry name" value="CheY-like"/>
    <property type="match status" value="1"/>
</dbReference>
<evidence type="ECO:0000259" key="21">
    <source>
        <dbReference type="PROSITE" id="PS50894"/>
    </source>
</evidence>
<feature type="domain" description="PAC" evidence="20">
    <location>
        <begin position="468"/>
        <end position="520"/>
    </location>
</feature>
<feature type="transmembrane region" description="Helical" evidence="16">
    <location>
        <begin position="88"/>
        <end position="111"/>
    </location>
</feature>